<sequence length="417" mass="47741">MLMKNRNLFQRLQKKASSPFGRITVLTGARQTGKTTLIRKAFPDYSYITLDDPITRPDYARLSATQWHERYPVVILDEVQKLPALVDSVKAVYDLYPESRFILSGSSQIFLLSKISESLAGRAALLELYPLTLPERLTESWEDPVRPSRLIKLLSGKNREILKGIPQTEPDHAKAERTFSDYLAFGSMPAIIDENIEAHEKREWLRDYIRTYLQRDVRDLANLRELEPFVRAQKALANLSGELLNTSQLAKQSGISMQTAKRFVHYLELSYQVFQLPPWFRNQKKRLVKSPKVHFLDPGIQRILLGRSGTLTGNEFESAVVSEVIKQIKSEALEVSLYHLRTLDGREVDLLIELENGYIALEIKSSVKVTQSDARHLFHLDDILDKPLLQALLVSNDQRVHLWEKVTAVPAAWLLSN</sequence>
<dbReference type="InterPro" id="IPR041682">
    <property type="entry name" value="AAA_14"/>
</dbReference>
<dbReference type="EMBL" id="UINC01035340">
    <property type="protein sequence ID" value="SVB27588.1"/>
    <property type="molecule type" value="Genomic_DNA"/>
</dbReference>
<feature type="domain" description="AAA" evidence="1">
    <location>
        <begin position="22"/>
        <end position="136"/>
    </location>
</feature>
<dbReference type="Pfam" id="PF13635">
    <property type="entry name" value="DUF4143"/>
    <property type="match status" value="1"/>
</dbReference>
<evidence type="ECO:0000259" key="2">
    <source>
        <dbReference type="Pfam" id="PF13635"/>
    </source>
</evidence>
<name>A0A382CMZ5_9ZZZZ</name>
<gene>
    <name evidence="3" type="ORF">METZ01_LOCUS180442</name>
</gene>
<evidence type="ECO:0000313" key="3">
    <source>
        <dbReference type="EMBL" id="SVB27588.1"/>
    </source>
</evidence>
<evidence type="ECO:0008006" key="4">
    <source>
        <dbReference type="Google" id="ProtNLM"/>
    </source>
</evidence>
<dbReference type="SUPFAM" id="SSF52540">
    <property type="entry name" value="P-loop containing nucleoside triphosphate hydrolases"/>
    <property type="match status" value="1"/>
</dbReference>
<dbReference type="AlphaFoldDB" id="A0A382CMZ5"/>
<dbReference type="PANTHER" id="PTHR43566:SF2">
    <property type="entry name" value="DUF4143 DOMAIN-CONTAINING PROTEIN"/>
    <property type="match status" value="1"/>
</dbReference>
<dbReference type="PANTHER" id="PTHR43566">
    <property type="entry name" value="CONSERVED PROTEIN"/>
    <property type="match status" value="1"/>
</dbReference>
<reference evidence="3" key="1">
    <citation type="submission" date="2018-05" db="EMBL/GenBank/DDBJ databases">
        <authorList>
            <person name="Lanie J.A."/>
            <person name="Ng W.-L."/>
            <person name="Kazmierczak K.M."/>
            <person name="Andrzejewski T.M."/>
            <person name="Davidsen T.M."/>
            <person name="Wayne K.J."/>
            <person name="Tettelin H."/>
            <person name="Glass J.I."/>
            <person name="Rusch D."/>
            <person name="Podicherti R."/>
            <person name="Tsui H.-C.T."/>
            <person name="Winkler M.E."/>
        </authorList>
    </citation>
    <scope>NUCLEOTIDE SEQUENCE</scope>
</reference>
<protein>
    <recommendedName>
        <fullName evidence="4">AAA+ ATPase domain-containing protein</fullName>
    </recommendedName>
</protein>
<organism evidence="3">
    <name type="scientific">marine metagenome</name>
    <dbReference type="NCBI Taxonomy" id="408172"/>
    <lineage>
        <taxon>unclassified sequences</taxon>
        <taxon>metagenomes</taxon>
        <taxon>ecological metagenomes</taxon>
    </lineage>
</organism>
<accession>A0A382CMZ5</accession>
<feature type="domain" description="DUF4143" evidence="2">
    <location>
        <begin position="214"/>
        <end position="366"/>
    </location>
</feature>
<dbReference type="InterPro" id="IPR027417">
    <property type="entry name" value="P-loop_NTPase"/>
</dbReference>
<proteinExistence type="predicted"/>
<evidence type="ECO:0000259" key="1">
    <source>
        <dbReference type="Pfam" id="PF13173"/>
    </source>
</evidence>
<dbReference type="Pfam" id="PF13173">
    <property type="entry name" value="AAA_14"/>
    <property type="match status" value="1"/>
</dbReference>
<dbReference type="InterPro" id="IPR025420">
    <property type="entry name" value="DUF4143"/>
</dbReference>